<gene>
    <name evidence="2" type="ORF">DPMN_117252</name>
</gene>
<keyword evidence="1" id="KW-0812">Transmembrane</keyword>
<keyword evidence="3" id="KW-1185">Reference proteome</keyword>
<protein>
    <submittedName>
        <fullName evidence="2">Uncharacterized protein</fullName>
    </submittedName>
</protein>
<reference evidence="2" key="1">
    <citation type="journal article" date="2019" name="bioRxiv">
        <title>The Genome of the Zebra Mussel, Dreissena polymorpha: A Resource for Invasive Species Research.</title>
        <authorList>
            <person name="McCartney M.A."/>
            <person name="Auch B."/>
            <person name="Kono T."/>
            <person name="Mallez S."/>
            <person name="Zhang Y."/>
            <person name="Obille A."/>
            <person name="Becker A."/>
            <person name="Abrahante J.E."/>
            <person name="Garbe J."/>
            <person name="Badalamenti J.P."/>
            <person name="Herman A."/>
            <person name="Mangelson H."/>
            <person name="Liachko I."/>
            <person name="Sullivan S."/>
            <person name="Sone E.D."/>
            <person name="Koren S."/>
            <person name="Silverstein K.A.T."/>
            <person name="Beckman K.B."/>
            <person name="Gohl D.M."/>
        </authorList>
    </citation>
    <scope>NUCLEOTIDE SEQUENCE</scope>
    <source>
        <strain evidence="2">Duluth1</strain>
        <tissue evidence="2">Whole animal</tissue>
    </source>
</reference>
<name>A0A9D4QV11_DREPO</name>
<dbReference type="Proteomes" id="UP000828390">
    <property type="component" value="Unassembled WGS sequence"/>
</dbReference>
<evidence type="ECO:0000313" key="3">
    <source>
        <dbReference type="Proteomes" id="UP000828390"/>
    </source>
</evidence>
<organism evidence="2 3">
    <name type="scientific">Dreissena polymorpha</name>
    <name type="common">Zebra mussel</name>
    <name type="synonym">Mytilus polymorpha</name>
    <dbReference type="NCBI Taxonomy" id="45954"/>
    <lineage>
        <taxon>Eukaryota</taxon>
        <taxon>Metazoa</taxon>
        <taxon>Spiralia</taxon>
        <taxon>Lophotrochozoa</taxon>
        <taxon>Mollusca</taxon>
        <taxon>Bivalvia</taxon>
        <taxon>Autobranchia</taxon>
        <taxon>Heteroconchia</taxon>
        <taxon>Euheterodonta</taxon>
        <taxon>Imparidentia</taxon>
        <taxon>Neoheterodontei</taxon>
        <taxon>Myida</taxon>
        <taxon>Dreissenoidea</taxon>
        <taxon>Dreissenidae</taxon>
        <taxon>Dreissena</taxon>
    </lineage>
</organism>
<dbReference type="EMBL" id="JAIWYP010000004">
    <property type="protein sequence ID" value="KAH3843722.1"/>
    <property type="molecule type" value="Genomic_DNA"/>
</dbReference>
<feature type="transmembrane region" description="Helical" evidence="1">
    <location>
        <begin position="115"/>
        <end position="138"/>
    </location>
</feature>
<sequence length="148" mass="15590">MLEVVVTSQPEVVVAPSSVQLFDNNSCLISTSKIQTPPCLKSWSKRRRRQTMACISQVTTRIPHVTIAALCASRAASSAVRNTKMEAETTIAVIAETAIAVIAGTVIVGDLIVGTAIVGAVIVGDLIVGTAIVGDVIVRSLKKKDFFL</sequence>
<comment type="caution">
    <text evidence="2">The sequence shown here is derived from an EMBL/GenBank/DDBJ whole genome shotgun (WGS) entry which is preliminary data.</text>
</comment>
<dbReference type="AlphaFoldDB" id="A0A9D4QV11"/>
<keyword evidence="1" id="KW-1133">Transmembrane helix</keyword>
<evidence type="ECO:0000313" key="2">
    <source>
        <dbReference type="EMBL" id="KAH3843722.1"/>
    </source>
</evidence>
<evidence type="ECO:0000256" key="1">
    <source>
        <dbReference type="SAM" id="Phobius"/>
    </source>
</evidence>
<reference evidence="2" key="2">
    <citation type="submission" date="2020-11" db="EMBL/GenBank/DDBJ databases">
        <authorList>
            <person name="McCartney M.A."/>
            <person name="Auch B."/>
            <person name="Kono T."/>
            <person name="Mallez S."/>
            <person name="Becker A."/>
            <person name="Gohl D.M."/>
            <person name="Silverstein K.A.T."/>
            <person name="Koren S."/>
            <person name="Bechman K.B."/>
            <person name="Herman A."/>
            <person name="Abrahante J.E."/>
            <person name="Garbe J."/>
        </authorList>
    </citation>
    <scope>NUCLEOTIDE SEQUENCE</scope>
    <source>
        <strain evidence="2">Duluth1</strain>
        <tissue evidence="2">Whole animal</tissue>
    </source>
</reference>
<feature type="transmembrane region" description="Helical" evidence="1">
    <location>
        <begin position="91"/>
        <end position="109"/>
    </location>
</feature>
<keyword evidence="1" id="KW-0472">Membrane</keyword>
<accession>A0A9D4QV11</accession>
<proteinExistence type="predicted"/>